<dbReference type="GO" id="GO:0016787">
    <property type="term" value="F:hydrolase activity"/>
    <property type="evidence" value="ECO:0007669"/>
    <property type="project" value="UniProtKB-KW"/>
</dbReference>
<evidence type="ECO:0000256" key="7">
    <source>
        <dbReference type="ARBA" id="ARBA00023098"/>
    </source>
</evidence>
<protein>
    <recommendedName>
        <fullName evidence="10">GDSL esterase/lipase</fullName>
    </recommendedName>
</protein>
<dbReference type="Gene3D" id="3.40.50.1110">
    <property type="entry name" value="SGNH hydrolase"/>
    <property type="match status" value="1"/>
</dbReference>
<comment type="subcellular location">
    <subcellularLocation>
        <location evidence="1">Secreted</location>
    </subcellularLocation>
</comment>
<dbReference type="EMBL" id="BSYR01000010">
    <property type="protein sequence ID" value="GMI74203.1"/>
    <property type="molecule type" value="Genomic_DNA"/>
</dbReference>
<dbReference type="PANTHER" id="PTHR45650">
    <property type="entry name" value="GDSL-LIKE LIPASE/ACYLHYDROLASE-RELATED"/>
    <property type="match status" value="1"/>
</dbReference>
<keyword evidence="3" id="KW-0964">Secreted</keyword>
<evidence type="ECO:0000313" key="8">
    <source>
        <dbReference type="EMBL" id="GMI74203.1"/>
    </source>
</evidence>
<dbReference type="InterPro" id="IPR051238">
    <property type="entry name" value="GDSL_esterase/lipase"/>
</dbReference>
<evidence type="ECO:0000256" key="1">
    <source>
        <dbReference type="ARBA" id="ARBA00004613"/>
    </source>
</evidence>
<keyword evidence="7" id="KW-0443">Lipid metabolism</keyword>
<evidence type="ECO:0000313" key="9">
    <source>
        <dbReference type="Proteomes" id="UP001165190"/>
    </source>
</evidence>
<sequence>MQHVHRIYIKDVFWLHVVGGHLVTDSSCCKTGAGDGELCVPDSSPCSSPRQYVFWDGLHTTDAWNEIVAKSAYDSMTPLEAFPFNISKLARL</sequence>
<dbReference type="GO" id="GO:0005576">
    <property type="term" value="C:extracellular region"/>
    <property type="evidence" value="ECO:0007669"/>
    <property type="project" value="UniProtKB-SubCell"/>
</dbReference>
<dbReference type="InterPro" id="IPR036514">
    <property type="entry name" value="SGNH_hydro_sf"/>
</dbReference>
<dbReference type="PANTHER" id="PTHR45650:SF9">
    <property type="entry name" value="SGNH HYDROLASE-TYPE ESTERASE DOMAIN-CONTAINING PROTEIN"/>
    <property type="match status" value="1"/>
</dbReference>
<comment type="similarity">
    <text evidence="2">Belongs to the 'GDSL' lipolytic enzyme family.</text>
</comment>
<dbReference type="OrthoDB" id="975018at2759"/>
<reference evidence="8" key="1">
    <citation type="submission" date="2023-05" db="EMBL/GenBank/DDBJ databases">
        <title>Genome and transcriptome analyses reveal genes involved in the formation of fine ridges on petal epidermal cells in Hibiscus trionum.</title>
        <authorList>
            <person name="Koshimizu S."/>
            <person name="Masuda S."/>
            <person name="Ishii T."/>
            <person name="Shirasu K."/>
            <person name="Hoshino A."/>
            <person name="Arita M."/>
        </authorList>
    </citation>
    <scope>NUCLEOTIDE SEQUENCE</scope>
    <source>
        <strain evidence="8">Hamamatsu line</strain>
    </source>
</reference>
<evidence type="ECO:0000256" key="3">
    <source>
        <dbReference type="ARBA" id="ARBA00022525"/>
    </source>
</evidence>
<evidence type="ECO:0000256" key="5">
    <source>
        <dbReference type="ARBA" id="ARBA00022801"/>
    </source>
</evidence>
<gene>
    <name evidence="8" type="ORF">HRI_001089600</name>
</gene>
<dbReference type="Proteomes" id="UP001165190">
    <property type="component" value="Unassembled WGS sequence"/>
</dbReference>
<dbReference type="AlphaFoldDB" id="A0A9W7HBF8"/>
<keyword evidence="9" id="KW-1185">Reference proteome</keyword>
<proteinExistence type="inferred from homology"/>
<evidence type="ECO:0000256" key="6">
    <source>
        <dbReference type="ARBA" id="ARBA00022963"/>
    </source>
</evidence>
<dbReference type="GO" id="GO:0016042">
    <property type="term" value="P:lipid catabolic process"/>
    <property type="evidence" value="ECO:0007669"/>
    <property type="project" value="UniProtKB-KW"/>
</dbReference>
<organism evidence="8 9">
    <name type="scientific">Hibiscus trionum</name>
    <name type="common">Flower of an hour</name>
    <dbReference type="NCBI Taxonomy" id="183268"/>
    <lineage>
        <taxon>Eukaryota</taxon>
        <taxon>Viridiplantae</taxon>
        <taxon>Streptophyta</taxon>
        <taxon>Embryophyta</taxon>
        <taxon>Tracheophyta</taxon>
        <taxon>Spermatophyta</taxon>
        <taxon>Magnoliopsida</taxon>
        <taxon>eudicotyledons</taxon>
        <taxon>Gunneridae</taxon>
        <taxon>Pentapetalae</taxon>
        <taxon>rosids</taxon>
        <taxon>malvids</taxon>
        <taxon>Malvales</taxon>
        <taxon>Malvaceae</taxon>
        <taxon>Malvoideae</taxon>
        <taxon>Hibiscus</taxon>
    </lineage>
</organism>
<evidence type="ECO:0008006" key="10">
    <source>
        <dbReference type="Google" id="ProtNLM"/>
    </source>
</evidence>
<keyword evidence="5" id="KW-0378">Hydrolase</keyword>
<evidence type="ECO:0000256" key="2">
    <source>
        <dbReference type="ARBA" id="ARBA00008668"/>
    </source>
</evidence>
<name>A0A9W7HBF8_HIBTR</name>
<keyword evidence="6" id="KW-0442">Lipid degradation</keyword>
<comment type="caution">
    <text evidence="8">The sequence shown here is derived from an EMBL/GenBank/DDBJ whole genome shotgun (WGS) entry which is preliminary data.</text>
</comment>
<keyword evidence="4" id="KW-0732">Signal</keyword>
<accession>A0A9W7HBF8</accession>
<evidence type="ECO:0000256" key="4">
    <source>
        <dbReference type="ARBA" id="ARBA00022729"/>
    </source>
</evidence>